<dbReference type="InterPro" id="IPR007848">
    <property type="entry name" value="Small_mtfrase_dom"/>
</dbReference>
<dbReference type="RefSeq" id="WP_003457428.1">
    <property type="nucleotide sequence ID" value="NC_008261.1"/>
</dbReference>
<evidence type="ECO:0000313" key="9">
    <source>
        <dbReference type="Proteomes" id="UP000001823"/>
    </source>
</evidence>
<dbReference type="PROSITE" id="PS00092">
    <property type="entry name" value="N6_MTASE"/>
    <property type="match status" value="1"/>
</dbReference>
<comment type="caution">
    <text evidence="4">Lacks conserved residue(s) required for the propagation of feature annotation.</text>
</comment>
<dbReference type="NCBIfam" id="TIGR00536">
    <property type="entry name" value="hemK_fam"/>
    <property type="match status" value="1"/>
</dbReference>
<keyword evidence="5" id="KW-1133">Transmembrane helix</keyword>
<dbReference type="EC" id="2.1.1.297" evidence="4"/>
<evidence type="ECO:0000256" key="2">
    <source>
        <dbReference type="ARBA" id="ARBA00022679"/>
    </source>
</evidence>
<dbReference type="GO" id="GO:0032259">
    <property type="term" value="P:methylation"/>
    <property type="evidence" value="ECO:0007669"/>
    <property type="project" value="UniProtKB-KW"/>
</dbReference>
<dbReference type="eggNOG" id="COG3872">
    <property type="taxonomic scope" value="Bacteria"/>
</dbReference>
<dbReference type="AlphaFoldDB" id="A0A0H2YNJ5"/>
<dbReference type="GeneID" id="93001255"/>
<name>A0A0H2YNJ5_CLOP1</name>
<feature type="domain" description="Methyltransferase small" evidence="6">
    <location>
        <begin position="406"/>
        <end position="498"/>
    </location>
</feature>
<dbReference type="GO" id="GO:0102559">
    <property type="term" value="F:peptide chain release factor N(5)-glutamine methyltransferase activity"/>
    <property type="evidence" value="ECO:0007669"/>
    <property type="project" value="UniProtKB-EC"/>
</dbReference>
<keyword evidence="3 4" id="KW-0949">S-adenosyl-L-methionine</keyword>
<dbReference type="Pfam" id="PF07136">
    <property type="entry name" value="DUF1385"/>
    <property type="match status" value="1"/>
</dbReference>
<feature type="transmembrane region" description="Helical" evidence="5">
    <location>
        <begin position="103"/>
        <end position="127"/>
    </location>
</feature>
<proteinExistence type="inferred from homology"/>
<reference evidence="8 9" key="1">
    <citation type="journal article" date="2006" name="Genome Res.">
        <title>Skewed genomic variability in strains of the toxigenic bacterial pathogen, Clostridium perfringens.</title>
        <authorList>
            <person name="Myers G.S."/>
            <person name="Rasko D.A."/>
            <person name="Cheung J.K."/>
            <person name="Ravel J."/>
            <person name="Seshadri R."/>
            <person name="Deboy R.T."/>
            <person name="Ren Q."/>
            <person name="Varga J."/>
            <person name="Awad M.M."/>
            <person name="Brinkac L.M."/>
            <person name="Daugherty S.C."/>
            <person name="Haft D.H."/>
            <person name="Dodson R.J."/>
            <person name="Madupu R."/>
            <person name="Nelson W.C."/>
            <person name="Rosovitz M.J."/>
            <person name="Sullivan S.A."/>
            <person name="Khouri H."/>
            <person name="Dimitrov G.I."/>
            <person name="Watkins K.L."/>
            <person name="Mulligan S."/>
            <person name="Benton J."/>
            <person name="Radune D."/>
            <person name="Fisher D.J."/>
            <person name="Atkins H.S."/>
            <person name="Hiscox T."/>
            <person name="Jost B.H."/>
            <person name="Billington S.J."/>
            <person name="Songer J.G."/>
            <person name="McClane B.A."/>
            <person name="Titball R.W."/>
            <person name="Rood J.I."/>
            <person name="Melville S.B."/>
            <person name="Paulsen I.T."/>
        </authorList>
    </citation>
    <scope>NUCLEOTIDE SEQUENCE [LARGE SCALE GENOMIC DNA]</scope>
    <source>
        <strain evidence="9">ATCC 13124 / DSM 756 / JCM 1290 / NCIMB 6125 / NCTC 8237 / S 107 / Type A</strain>
    </source>
</reference>
<keyword evidence="9" id="KW-1185">Reference proteome</keyword>
<dbReference type="PANTHER" id="PTHR42867">
    <property type="entry name" value="MEMBRANE PROTEIN-RELATED"/>
    <property type="match status" value="1"/>
</dbReference>
<feature type="transmembrane region" description="Helical" evidence="5">
    <location>
        <begin position="139"/>
        <end position="159"/>
    </location>
</feature>
<evidence type="ECO:0000259" key="6">
    <source>
        <dbReference type="Pfam" id="PF05175"/>
    </source>
</evidence>
<evidence type="ECO:0000256" key="1">
    <source>
        <dbReference type="ARBA" id="ARBA00022603"/>
    </source>
</evidence>
<dbReference type="PaxDb" id="195103-CPF_2467"/>
<feature type="binding site" evidence="4">
    <location>
        <position position="490"/>
    </location>
    <ligand>
        <name>S-adenosyl-L-methionine</name>
        <dbReference type="ChEBI" id="CHEBI:59789"/>
    </ligand>
</feature>
<dbReference type="Gene3D" id="3.40.50.150">
    <property type="entry name" value="Vaccinia Virus protein VP39"/>
    <property type="match status" value="1"/>
</dbReference>
<dbReference type="HAMAP" id="MF_02126">
    <property type="entry name" value="RF_methyltr_PrmC"/>
    <property type="match status" value="1"/>
</dbReference>
<dbReference type="Pfam" id="PF17827">
    <property type="entry name" value="PrmC_N"/>
    <property type="match status" value="1"/>
</dbReference>
<evidence type="ECO:0000256" key="5">
    <source>
        <dbReference type="SAM" id="Phobius"/>
    </source>
</evidence>
<evidence type="ECO:0000256" key="4">
    <source>
        <dbReference type="HAMAP-Rule" id="MF_02126"/>
    </source>
</evidence>
<keyword evidence="5" id="KW-0812">Transmembrane</keyword>
<dbReference type="eggNOG" id="COG2890">
    <property type="taxonomic scope" value="Bacteria"/>
</dbReference>
<dbReference type="InterPro" id="IPR029063">
    <property type="entry name" value="SAM-dependent_MTases_sf"/>
</dbReference>
<keyword evidence="2 4" id="KW-0808">Transferase</keyword>
<dbReference type="Pfam" id="PF05175">
    <property type="entry name" value="MTS"/>
    <property type="match status" value="1"/>
</dbReference>
<feature type="binding site" evidence="4">
    <location>
        <begin position="490"/>
        <end position="493"/>
    </location>
    <ligand>
        <name>substrate</name>
    </ligand>
</feature>
<dbReference type="NCBIfam" id="TIGR03534">
    <property type="entry name" value="RF_mod_PrmC"/>
    <property type="match status" value="1"/>
</dbReference>
<sequence>MRKCQVGGQAVLEGVMMRGSKGTATAVRTPEGDIEVSFEKTIPYTKKNKILGLPFIRGFVTLIESLIVGLKSLNYSASFFDDTEPSKFEDWLNNKFGEKANNVIITLTIMLSFVFAIILFVAIPTGITFLLKKLNLPDWSLSAIEGIISIGMLLGYMYLMGKVDDIERVFQYHGAEHKTIFCYENEDELTVENVRKYPRFHPRCGTNFLFLVAIVSIFIFSFTKWDSVAQRTAIRVAMLPVISGITYELIRWLGKSQGNFAKIIAAPGLQLQKLTTREPDDSQIEVAIASLRRAEGLKEPNKKVGELLNLGNETLKEVGIDTYILDTQLLLGKVLEKDKIWLITNKSEEVKKSDEIHFLNLLEKRKSKMPMQYILGTCEFMGLDFYVEEGVLIPRGDTEIIVEEVLNNIDEDAEINVCDLCCGSGAIGLSLANYRKNIIVDLVDIDDIPEKVTRKNIRELELSKRCGFIKSDLLSEVIKKGNKYDILVSNPPYIRTEVINTLMEDVKDYEPHLALDGGEDGLIFYRRIIDESLEILKENGILAFEIGHDQGEDVKNLMIEKGYYDVKVIKDLAGLDRCVIGRVSLER</sequence>
<feature type="transmembrane region" description="Helical" evidence="5">
    <location>
        <begin position="234"/>
        <end position="254"/>
    </location>
</feature>
<evidence type="ECO:0000313" key="8">
    <source>
        <dbReference type="EMBL" id="ABG82451.1"/>
    </source>
</evidence>
<evidence type="ECO:0000259" key="7">
    <source>
        <dbReference type="Pfam" id="PF17827"/>
    </source>
</evidence>
<dbReference type="InterPro" id="IPR004556">
    <property type="entry name" value="HemK-like"/>
</dbReference>
<dbReference type="InterPro" id="IPR010787">
    <property type="entry name" value="DUF1385"/>
</dbReference>
<accession>A0A0H2YNJ5</accession>
<dbReference type="GO" id="GO:0003676">
    <property type="term" value="F:nucleic acid binding"/>
    <property type="evidence" value="ECO:0007669"/>
    <property type="project" value="InterPro"/>
</dbReference>
<dbReference type="Gene3D" id="1.10.8.10">
    <property type="entry name" value="DNA helicase RuvA subunit, C-terminal domain"/>
    <property type="match status" value="1"/>
</dbReference>
<dbReference type="InterPro" id="IPR040758">
    <property type="entry name" value="PrmC_N"/>
</dbReference>
<gene>
    <name evidence="4 8" type="primary">prmC</name>
    <name evidence="8" type="ordered locus">CPF_2467</name>
</gene>
<dbReference type="CDD" id="cd02440">
    <property type="entry name" value="AdoMet_MTases"/>
    <property type="match status" value="1"/>
</dbReference>
<feature type="binding site" evidence="4">
    <location>
        <position position="444"/>
    </location>
    <ligand>
        <name>S-adenosyl-L-methionine</name>
        <dbReference type="ChEBI" id="CHEBI:59789"/>
    </ligand>
</feature>
<dbReference type="PRINTS" id="PR00507">
    <property type="entry name" value="N12N6MTFRASE"/>
</dbReference>
<comment type="catalytic activity">
    <reaction evidence="4">
        <text>L-glutaminyl-[peptide chain release factor] + S-adenosyl-L-methionine = N(5)-methyl-L-glutaminyl-[peptide chain release factor] + S-adenosyl-L-homocysteine + H(+)</text>
        <dbReference type="Rhea" id="RHEA:42896"/>
        <dbReference type="Rhea" id="RHEA-COMP:10271"/>
        <dbReference type="Rhea" id="RHEA-COMP:10272"/>
        <dbReference type="ChEBI" id="CHEBI:15378"/>
        <dbReference type="ChEBI" id="CHEBI:30011"/>
        <dbReference type="ChEBI" id="CHEBI:57856"/>
        <dbReference type="ChEBI" id="CHEBI:59789"/>
        <dbReference type="ChEBI" id="CHEBI:61891"/>
        <dbReference type="EC" id="2.1.1.297"/>
    </reaction>
</comment>
<dbReference type="Proteomes" id="UP000001823">
    <property type="component" value="Chromosome"/>
</dbReference>
<comment type="similarity">
    <text evidence="4">Belongs to the protein N5-glutamine methyltransferase family. PrmC subfamily.</text>
</comment>
<dbReference type="EMBL" id="CP000246">
    <property type="protein sequence ID" value="ABG82451.1"/>
    <property type="molecule type" value="Genomic_DNA"/>
</dbReference>
<feature type="domain" description="Release factor glutamine methyltransferase N-terminal" evidence="7">
    <location>
        <begin position="306"/>
        <end position="376"/>
    </location>
</feature>
<keyword evidence="5" id="KW-0472">Membrane</keyword>
<evidence type="ECO:0000256" key="3">
    <source>
        <dbReference type="ARBA" id="ARBA00022691"/>
    </source>
</evidence>
<comment type="function">
    <text evidence="4">Methylates the class 1 translation termination release factors RF1/PrfA and RF2/PrfB on the glutamine residue of the universally conserved GGQ motif.</text>
</comment>
<dbReference type="KEGG" id="cpf:CPF_2467"/>
<dbReference type="HOGENOM" id="CLU_474652_0_0_9"/>
<organism evidence="8 9">
    <name type="scientific">Clostridium perfringens (strain ATCC 13124 / DSM 756 / JCM 1290 / NCIMB 6125 / NCTC 8237 / Type A)</name>
    <dbReference type="NCBI Taxonomy" id="195103"/>
    <lineage>
        <taxon>Bacteria</taxon>
        <taxon>Bacillati</taxon>
        <taxon>Bacillota</taxon>
        <taxon>Clostridia</taxon>
        <taxon>Eubacteriales</taxon>
        <taxon>Clostridiaceae</taxon>
        <taxon>Clostridium</taxon>
    </lineage>
</organism>
<protein>
    <recommendedName>
        <fullName evidence="4">Release factor glutamine methyltransferase</fullName>
        <shortName evidence="4">RF MTase</shortName>
        <ecNumber evidence="4">2.1.1.297</ecNumber>
    </recommendedName>
    <alternativeName>
        <fullName evidence="4">N5-glutamine methyltransferase PrmC</fullName>
    </alternativeName>
    <alternativeName>
        <fullName evidence="4">Protein-(glutamine-N5) MTase PrmC</fullName>
    </alternativeName>
    <alternativeName>
        <fullName evidence="4">Protein-glutamine N-methyltransferase PrmC</fullName>
    </alternativeName>
</protein>
<dbReference type="InterPro" id="IPR002052">
    <property type="entry name" value="DNA_methylase_N6_adenine_CS"/>
</dbReference>
<feature type="transmembrane region" description="Helical" evidence="5">
    <location>
        <begin position="204"/>
        <end position="222"/>
    </location>
</feature>
<dbReference type="InterPro" id="IPR019874">
    <property type="entry name" value="RF_methyltr_PrmC"/>
</dbReference>
<dbReference type="SUPFAM" id="SSF53335">
    <property type="entry name" value="S-adenosyl-L-methionine-dependent methyltransferases"/>
    <property type="match status" value="1"/>
</dbReference>
<dbReference type="PANTHER" id="PTHR42867:SF1">
    <property type="entry name" value="MEMBRANE PROTEIN-RELATED"/>
    <property type="match status" value="1"/>
</dbReference>
<keyword evidence="1 4" id="KW-0489">Methyltransferase</keyword>
<dbReference type="STRING" id="195103.CPF_2467"/>